<evidence type="ECO:0000256" key="7">
    <source>
        <dbReference type="PIRSR" id="PIRSR000463-1"/>
    </source>
</evidence>
<dbReference type="GO" id="GO:0043169">
    <property type="term" value="F:cation binding"/>
    <property type="evidence" value="ECO:0007669"/>
    <property type="project" value="InterPro"/>
</dbReference>
<dbReference type="SUPFAM" id="SSF51011">
    <property type="entry name" value="Glycosyl hydrolase domain"/>
    <property type="match status" value="1"/>
</dbReference>
<dbReference type="PANTHER" id="PTHR43651">
    <property type="entry name" value="1,4-ALPHA-GLUCAN-BRANCHING ENZYME"/>
    <property type="match status" value="1"/>
</dbReference>
<keyword evidence="6" id="KW-0119">Carbohydrate metabolism</keyword>
<dbReference type="InterPro" id="IPR004193">
    <property type="entry name" value="Glyco_hydro_13_N"/>
</dbReference>
<dbReference type="InterPro" id="IPR037439">
    <property type="entry name" value="Branching_enzy"/>
</dbReference>
<evidence type="ECO:0000256" key="3">
    <source>
        <dbReference type="ARBA" id="ARBA00009000"/>
    </source>
</evidence>
<dbReference type="InterPro" id="IPR014756">
    <property type="entry name" value="Ig_E-set"/>
</dbReference>
<organism evidence="9 10">
    <name type="scientific">Prosthecobacter fusiformis</name>
    <dbReference type="NCBI Taxonomy" id="48464"/>
    <lineage>
        <taxon>Bacteria</taxon>
        <taxon>Pseudomonadati</taxon>
        <taxon>Verrucomicrobiota</taxon>
        <taxon>Verrucomicrobiia</taxon>
        <taxon>Verrucomicrobiales</taxon>
        <taxon>Verrucomicrobiaceae</taxon>
        <taxon>Prosthecobacter</taxon>
    </lineage>
</organism>
<dbReference type="SMART" id="SM00642">
    <property type="entry name" value="Aamy"/>
    <property type="match status" value="1"/>
</dbReference>
<evidence type="ECO:0000256" key="4">
    <source>
        <dbReference type="ARBA" id="ARBA00012541"/>
    </source>
</evidence>
<comment type="catalytic activity">
    <reaction evidence="1">
        <text>Transfers a segment of a (1-&gt;4)-alpha-D-glucan chain to a primary hydroxy group in a similar glucan chain.</text>
        <dbReference type="EC" id="2.4.1.18"/>
    </reaction>
</comment>
<dbReference type="RefSeq" id="WP_208300319.1">
    <property type="nucleotide sequence ID" value="NZ_SOCA01000003.1"/>
</dbReference>
<dbReference type="Pfam" id="PF02922">
    <property type="entry name" value="CBM_48"/>
    <property type="match status" value="1"/>
</dbReference>
<dbReference type="CDD" id="cd11325">
    <property type="entry name" value="AmyAc_GTHase"/>
    <property type="match status" value="1"/>
</dbReference>
<dbReference type="PANTHER" id="PTHR43651:SF11">
    <property type="entry name" value="MALTO-OLIGOSYLTREHALOSE TREHALOHYDROLASE"/>
    <property type="match status" value="1"/>
</dbReference>
<dbReference type="InterPro" id="IPR017853">
    <property type="entry name" value="GH"/>
</dbReference>
<dbReference type="EMBL" id="SOCA01000003">
    <property type="protein sequence ID" value="TDU70821.1"/>
    <property type="molecule type" value="Genomic_DNA"/>
</dbReference>
<dbReference type="Gene3D" id="2.60.40.10">
    <property type="entry name" value="Immunoglobulins"/>
    <property type="match status" value="1"/>
</dbReference>
<dbReference type="Gene3D" id="2.60.40.1180">
    <property type="entry name" value="Golgi alpha-mannosidase II"/>
    <property type="match status" value="1"/>
</dbReference>
<comment type="caution">
    <text evidence="9">The sequence shown here is derived from an EMBL/GenBank/DDBJ whole genome shotgun (WGS) entry which is preliminary data.</text>
</comment>
<protein>
    <recommendedName>
        <fullName evidence="4">1,4-alpha-glucan branching enzyme</fullName>
        <ecNumber evidence="4">2.4.1.18</ecNumber>
    </recommendedName>
</protein>
<dbReference type="Pfam" id="PF02806">
    <property type="entry name" value="Alpha-amylase_C"/>
    <property type="match status" value="1"/>
</dbReference>
<dbReference type="CDD" id="cd02855">
    <property type="entry name" value="E_set_GBE_prok_N"/>
    <property type="match status" value="1"/>
</dbReference>
<sequence>MSDRKAALQKIKVIPGMGCMVQPKGAAFRVWAPHADSVSVVGTFNKWDPQACPMQREEGGTWFALVEEAEEGQGYLYHIRNGEKEFTRPDPRARCMENSIGNSLVWKSRRDAAGGEFTPPTMDEMIIYEMHIGSFHVHEGAAHGTFSTAIEKMDYLKDLGINAIELMPVAEFAGDMSWGYNPACPYAIESAYGGPEGLLAFVKAAHDHGIAVIMDVVYNHFGPSDLGLWQFDGWSENEKGGIYFYNDQRSSTPWGDTRPDYGRGEVRSYIRDNAIMWFEEYGVDGLRWDMTVFIRSCQGNPGHPDDDLSEGWGLMQWVNDEIHAHYPQAITIAEDLRDSEWMVKDTGAGGAGFRSQWNADFVHPVRAVMIQAEDQHRNLEALQSALTCCFDGDAFKRVIYTESHDEVANGKARLPSEIVPSDASALPARQRANLGAVMVYTAPGIPMIFQGQEFLTDEWFRDDVPLDWSRTEEFQGVVQIYRDLAKMRRNFEGCTAGLMGQNIHVHHVEHGRKVLGYRRWREGGSGDDVIVILNLGHQPADDIRIGVPSSGLWRIRFHSDAQVYGGDLAGHPCVDAMATEGDWEGHPFSITLALGSYAAAVLSQDPGEKAA</sequence>
<name>A0A4R7RY99_9BACT</name>
<dbReference type="PIRSF" id="PIRSF000463">
    <property type="entry name" value="GlgB"/>
    <property type="match status" value="1"/>
</dbReference>
<dbReference type="Proteomes" id="UP000295662">
    <property type="component" value="Unassembled WGS sequence"/>
</dbReference>
<proteinExistence type="inferred from homology"/>
<dbReference type="InterPro" id="IPR006048">
    <property type="entry name" value="A-amylase/branching_C"/>
</dbReference>
<feature type="active site" description="Nucleophile" evidence="7">
    <location>
        <position position="289"/>
    </location>
</feature>
<comment type="similarity">
    <text evidence="3">Belongs to the glycosyl hydrolase 13 family. GlgB subfamily.</text>
</comment>
<evidence type="ECO:0000313" key="9">
    <source>
        <dbReference type="EMBL" id="TDU70821.1"/>
    </source>
</evidence>
<evidence type="ECO:0000256" key="5">
    <source>
        <dbReference type="ARBA" id="ARBA00022679"/>
    </source>
</evidence>
<feature type="active site" description="Proton donor" evidence="7">
    <location>
        <position position="334"/>
    </location>
</feature>
<keyword evidence="5" id="KW-0808">Transferase</keyword>
<dbReference type="SUPFAM" id="SSF81296">
    <property type="entry name" value="E set domains"/>
    <property type="match status" value="1"/>
</dbReference>
<gene>
    <name evidence="9" type="ORF">EI77_01939</name>
</gene>
<dbReference type="GO" id="GO:0003844">
    <property type="term" value="F:1,4-alpha-glucan branching enzyme activity"/>
    <property type="evidence" value="ECO:0007669"/>
    <property type="project" value="UniProtKB-EC"/>
</dbReference>
<evidence type="ECO:0000259" key="8">
    <source>
        <dbReference type="SMART" id="SM00642"/>
    </source>
</evidence>
<dbReference type="InterPro" id="IPR044143">
    <property type="entry name" value="GlgB_N_E_set_prok"/>
</dbReference>
<evidence type="ECO:0000256" key="6">
    <source>
        <dbReference type="ARBA" id="ARBA00023277"/>
    </source>
</evidence>
<evidence type="ECO:0000256" key="1">
    <source>
        <dbReference type="ARBA" id="ARBA00000826"/>
    </source>
</evidence>
<dbReference type="EC" id="2.4.1.18" evidence="4"/>
<dbReference type="Pfam" id="PF00128">
    <property type="entry name" value="Alpha-amylase"/>
    <property type="match status" value="2"/>
</dbReference>
<dbReference type="GO" id="GO:0004553">
    <property type="term" value="F:hydrolase activity, hydrolyzing O-glycosyl compounds"/>
    <property type="evidence" value="ECO:0007669"/>
    <property type="project" value="InterPro"/>
</dbReference>
<dbReference type="Gene3D" id="3.20.20.80">
    <property type="entry name" value="Glycosidases"/>
    <property type="match status" value="1"/>
</dbReference>
<evidence type="ECO:0000256" key="2">
    <source>
        <dbReference type="ARBA" id="ARBA00002953"/>
    </source>
</evidence>
<dbReference type="InterPro" id="IPR006047">
    <property type="entry name" value="GH13_cat_dom"/>
</dbReference>
<keyword evidence="10" id="KW-1185">Reference proteome</keyword>
<accession>A0A4R7RY99</accession>
<evidence type="ECO:0000313" key="10">
    <source>
        <dbReference type="Proteomes" id="UP000295662"/>
    </source>
</evidence>
<keyword evidence="9" id="KW-0378">Hydrolase</keyword>
<reference evidence="9 10" key="1">
    <citation type="submission" date="2019-03" db="EMBL/GenBank/DDBJ databases">
        <title>Genomic Encyclopedia of Archaeal and Bacterial Type Strains, Phase II (KMG-II): from individual species to whole genera.</title>
        <authorList>
            <person name="Goeker M."/>
        </authorList>
    </citation>
    <scope>NUCLEOTIDE SEQUENCE [LARGE SCALE GENOMIC DNA]</scope>
    <source>
        <strain evidence="9 10">ATCC 25309</strain>
    </source>
</reference>
<dbReference type="InterPro" id="IPR013783">
    <property type="entry name" value="Ig-like_fold"/>
</dbReference>
<dbReference type="InterPro" id="IPR013780">
    <property type="entry name" value="Glyco_hydro_b"/>
</dbReference>
<dbReference type="GO" id="GO:0005978">
    <property type="term" value="P:glycogen biosynthetic process"/>
    <property type="evidence" value="ECO:0007669"/>
    <property type="project" value="InterPro"/>
</dbReference>
<dbReference type="AlphaFoldDB" id="A0A4R7RY99"/>
<feature type="domain" description="Glycosyl hydrolase family 13 catalytic" evidence="8">
    <location>
        <begin position="129"/>
        <end position="488"/>
    </location>
</feature>
<dbReference type="SUPFAM" id="SSF51445">
    <property type="entry name" value="(Trans)glycosidases"/>
    <property type="match status" value="1"/>
</dbReference>
<comment type="function">
    <text evidence="2">Catalyzes the formation of the alpha-1,6-glucosidic linkages in glycogen by scission of a 1,4-alpha-linked oligosaccharide from growing alpha-1,4-glucan chains and the subsequent attachment of the oligosaccharide to the alpha-1,6 position.</text>
</comment>